<sequence>MLVYLDPFDKTRVHHKPYAKARNHKERIPWASHHPKDVKKGTYIGEMSRLAVLSSKPEHYSDAIEQLKHLYVARGYPLDLVQKWTSDNYSKRWVNKHKSVPNVAEAPFVIKSHFSPSWSLFDVHKLGQSVVNSWLGSMASYRDVASKWNELTADALFLDSRTAVNPAARSVSTLAAQLGPPASAEIVPGRAGLSYMGRMVKVGWSNSSELERVIDIGTIGFHNKKWLVSRRRNFNLGDFASMWKKTVLNTRSFDNELNEVDMDDWA</sequence>
<comment type="caution">
    <text evidence="2">The sequence shown here is derived from an EMBL/GenBank/DDBJ whole genome shotgun (WGS) entry which is preliminary data.</text>
</comment>
<dbReference type="STRING" id="5627.A0A1C7MQE3"/>
<reference evidence="2 3" key="1">
    <citation type="submission" date="2016-03" db="EMBL/GenBank/DDBJ databases">
        <title>Whole genome sequencing of Grifola frondosa 9006-11.</title>
        <authorList>
            <person name="Min B."/>
            <person name="Park H."/>
            <person name="Kim J.-G."/>
            <person name="Cho H."/>
            <person name="Oh Y.-L."/>
            <person name="Kong W.-S."/>
            <person name="Choi I.-G."/>
        </authorList>
    </citation>
    <scope>NUCLEOTIDE SEQUENCE [LARGE SCALE GENOMIC DNA]</scope>
    <source>
        <strain evidence="2 3">9006-11</strain>
    </source>
</reference>
<dbReference type="Proteomes" id="UP000092993">
    <property type="component" value="Unassembled WGS sequence"/>
</dbReference>
<dbReference type="AlphaFoldDB" id="A0A1C7MQE3"/>
<organism evidence="2 3">
    <name type="scientific">Grifola frondosa</name>
    <name type="common">Maitake</name>
    <name type="synonym">Polyporus frondosus</name>
    <dbReference type="NCBI Taxonomy" id="5627"/>
    <lineage>
        <taxon>Eukaryota</taxon>
        <taxon>Fungi</taxon>
        <taxon>Dikarya</taxon>
        <taxon>Basidiomycota</taxon>
        <taxon>Agaricomycotina</taxon>
        <taxon>Agaricomycetes</taxon>
        <taxon>Polyporales</taxon>
        <taxon>Grifolaceae</taxon>
        <taxon>Grifola</taxon>
    </lineage>
</organism>
<dbReference type="OMA" id="KTRVHHK"/>
<evidence type="ECO:0000259" key="1">
    <source>
        <dbReference type="Pfam" id="PF26215"/>
    </source>
</evidence>
<evidence type="ECO:0000313" key="3">
    <source>
        <dbReference type="Proteomes" id="UP000092993"/>
    </source>
</evidence>
<name>A0A1C7MQE3_GRIFR</name>
<dbReference type="Pfam" id="PF26215">
    <property type="entry name" value="HTH_animal"/>
    <property type="match status" value="1"/>
</dbReference>
<accession>A0A1C7MQE3</accession>
<feature type="domain" description="Helix-turn-helix" evidence="1">
    <location>
        <begin position="28"/>
        <end position="84"/>
    </location>
</feature>
<proteinExistence type="predicted"/>
<dbReference type="OrthoDB" id="3212410at2759"/>
<dbReference type="InterPro" id="IPR058912">
    <property type="entry name" value="HTH_animal"/>
</dbReference>
<keyword evidence="3" id="KW-1185">Reference proteome</keyword>
<protein>
    <recommendedName>
        <fullName evidence="1">Helix-turn-helix domain-containing protein</fullName>
    </recommendedName>
</protein>
<evidence type="ECO:0000313" key="2">
    <source>
        <dbReference type="EMBL" id="OBZ78649.1"/>
    </source>
</evidence>
<dbReference type="EMBL" id="LUGG01000001">
    <property type="protein sequence ID" value="OBZ78649.1"/>
    <property type="molecule type" value="Genomic_DNA"/>
</dbReference>
<gene>
    <name evidence="2" type="ORF">A0H81_00001</name>
</gene>